<evidence type="ECO:0000259" key="3">
    <source>
        <dbReference type="Pfam" id="PF02317"/>
    </source>
</evidence>
<dbReference type="SUPFAM" id="SSF48179">
    <property type="entry name" value="6-phosphogluconate dehydrogenase C-terminal domain-like"/>
    <property type="match status" value="1"/>
</dbReference>
<dbReference type="GO" id="GO:0046168">
    <property type="term" value="P:glycerol-3-phosphate catabolic process"/>
    <property type="evidence" value="ECO:0007669"/>
    <property type="project" value="InterPro"/>
</dbReference>
<dbReference type="EMBL" id="FMWL01000011">
    <property type="protein sequence ID" value="SCZ80204.1"/>
    <property type="molecule type" value="Genomic_DNA"/>
</dbReference>
<dbReference type="GO" id="GO:0016616">
    <property type="term" value="F:oxidoreductase activity, acting on the CH-OH group of donors, NAD or NADP as acceptor"/>
    <property type="evidence" value="ECO:0007669"/>
    <property type="project" value="InterPro"/>
</dbReference>
<organism evidence="4 5">
    <name type="scientific">Acidaminobacter hydrogenoformans DSM 2784</name>
    <dbReference type="NCBI Taxonomy" id="1120920"/>
    <lineage>
        <taxon>Bacteria</taxon>
        <taxon>Bacillati</taxon>
        <taxon>Bacillota</taxon>
        <taxon>Clostridia</taxon>
        <taxon>Peptostreptococcales</taxon>
        <taxon>Acidaminobacteraceae</taxon>
        <taxon>Acidaminobacter</taxon>
    </lineage>
</organism>
<dbReference type="PANTHER" id="PTHR38015">
    <property type="entry name" value="BLR6086 PROTEIN"/>
    <property type="match status" value="1"/>
</dbReference>
<dbReference type="InterPro" id="IPR036291">
    <property type="entry name" value="NAD(P)-bd_dom_sf"/>
</dbReference>
<gene>
    <name evidence="4" type="ORF">SAMN03080599_02151</name>
</gene>
<sequence>MKITVIGAGNSGMAMAAHLSKEGHQVTIWNRSRRSIEKLIKTHSIRSSGIISGNFSVHCVTDVISEALKDPDIVLVTTPANSHRALAELIAKNINKSTAIVLNPGRTFGALEFKAIYEKFNKTHEQIVAETQTIIYTCRKTDEDAVNIIAFKESVLIASLDLPSNLEIFDYLPECLHKYFTPAHSMIQTSIGNVGMVLHCAPLLLNTGWTESKKNIYKYYYDGITPTIGKFIEKIDLERVRVSEALGYKVESTREWMIRTYHVTGNTLYDCIQANEAYKTIEAPGSLEHRYIFEDVPCGLVPLEAIGLKLGLDMNHTTLIIDLATKLLCVDFRKNGRNLAHLDISSINDGFKENLKEALL</sequence>
<dbReference type="PANTHER" id="PTHR38015:SF1">
    <property type="entry name" value="OPINE DEHYDROGENASE DOMAIN-CONTAINING PROTEIN"/>
    <property type="match status" value="1"/>
</dbReference>
<evidence type="ECO:0000313" key="5">
    <source>
        <dbReference type="Proteomes" id="UP000199208"/>
    </source>
</evidence>
<dbReference type="GO" id="GO:0051287">
    <property type="term" value="F:NAD binding"/>
    <property type="evidence" value="ECO:0007669"/>
    <property type="project" value="InterPro"/>
</dbReference>
<dbReference type="InterPro" id="IPR011128">
    <property type="entry name" value="G3P_DH_NAD-dep_N"/>
</dbReference>
<evidence type="ECO:0000256" key="1">
    <source>
        <dbReference type="ARBA" id="ARBA00023002"/>
    </source>
</evidence>
<keyword evidence="5" id="KW-1185">Reference proteome</keyword>
<reference evidence="4 5" key="1">
    <citation type="submission" date="2016-10" db="EMBL/GenBank/DDBJ databases">
        <authorList>
            <person name="de Groot N.N."/>
        </authorList>
    </citation>
    <scope>NUCLEOTIDE SEQUENCE [LARGE SCALE GENOMIC DNA]</scope>
    <source>
        <strain evidence="4 5">DSM 2784</strain>
    </source>
</reference>
<dbReference type="SUPFAM" id="SSF51735">
    <property type="entry name" value="NAD(P)-binding Rossmann-fold domains"/>
    <property type="match status" value="1"/>
</dbReference>
<dbReference type="InterPro" id="IPR008927">
    <property type="entry name" value="6-PGluconate_DH-like_C_sf"/>
</dbReference>
<dbReference type="Proteomes" id="UP000199208">
    <property type="component" value="Unassembled WGS sequence"/>
</dbReference>
<accession>A0A1G5S1G2</accession>
<dbReference type="InterPro" id="IPR051729">
    <property type="entry name" value="Opine/Lysopine_DH"/>
</dbReference>
<name>A0A1G5S1G2_9FIRM</name>
<dbReference type="AlphaFoldDB" id="A0A1G5S1G2"/>
<dbReference type="RefSeq" id="WP_139159810.1">
    <property type="nucleotide sequence ID" value="NZ_FMWL01000011.1"/>
</dbReference>
<dbReference type="InterPro" id="IPR013328">
    <property type="entry name" value="6PGD_dom2"/>
</dbReference>
<proteinExistence type="predicted"/>
<protein>
    <submittedName>
        <fullName evidence="4">Opine dehydrogenase</fullName>
    </submittedName>
</protein>
<dbReference type="InterPro" id="IPR003421">
    <property type="entry name" value="Opine_DH"/>
</dbReference>
<dbReference type="OrthoDB" id="1073746at2"/>
<keyword evidence="1" id="KW-0560">Oxidoreductase</keyword>
<dbReference type="Pfam" id="PF01210">
    <property type="entry name" value="NAD_Gly3P_dh_N"/>
    <property type="match status" value="1"/>
</dbReference>
<dbReference type="Gene3D" id="3.40.50.720">
    <property type="entry name" value="NAD(P)-binding Rossmann-like Domain"/>
    <property type="match status" value="1"/>
</dbReference>
<evidence type="ECO:0000313" key="4">
    <source>
        <dbReference type="EMBL" id="SCZ80204.1"/>
    </source>
</evidence>
<evidence type="ECO:0000259" key="2">
    <source>
        <dbReference type="Pfam" id="PF01210"/>
    </source>
</evidence>
<feature type="domain" description="Opine dehydrogenase" evidence="3">
    <location>
        <begin position="183"/>
        <end position="327"/>
    </location>
</feature>
<dbReference type="STRING" id="1120920.SAMN03080599_02151"/>
<dbReference type="Gene3D" id="1.10.1040.10">
    <property type="entry name" value="N-(1-d-carboxylethyl)-l-norvaline Dehydrogenase, domain 2"/>
    <property type="match status" value="1"/>
</dbReference>
<feature type="domain" description="Glycerol-3-phosphate dehydrogenase NAD-dependent N-terminal" evidence="2">
    <location>
        <begin position="2"/>
        <end position="102"/>
    </location>
</feature>
<dbReference type="Pfam" id="PF02317">
    <property type="entry name" value="Octopine_DH"/>
    <property type="match status" value="1"/>
</dbReference>